<dbReference type="EMBL" id="UOGH01000094">
    <property type="protein sequence ID" value="VAX28687.1"/>
    <property type="molecule type" value="Genomic_DNA"/>
</dbReference>
<dbReference type="InterPro" id="IPR032585">
    <property type="entry name" value="DUF4912"/>
</dbReference>
<reference evidence="1" key="1">
    <citation type="submission" date="2018-06" db="EMBL/GenBank/DDBJ databases">
        <authorList>
            <person name="Zhirakovskaya E."/>
        </authorList>
    </citation>
    <scope>NUCLEOTIDE SEQUENCE</scope>
</reference>
<accession>A0A3B1DJA6</accession>
<sequence length="189" mass="20890">MEQKVRKESENGLEGKDIPKGYNIDTIVIMPVNADMNFVYWEITDKLLSDRLRESGIGSAELMIKIFERDSRKEVSSFEVKERVGKHYIKYPASFKPLVAEIGILKNGSFSMLLESRTALVPSSGTGDEVWMEKVKDPGGTVWVSGSEGTRDISSSGISERAALQNYYEEIGAGPGLSASSETLRTKKS</sequence>
<evidence type="ECO:0000313" key="1">
    <source>
        <dbReference type="EMBL" id="VAX28687.1"/>
    </source>
</evidence>
<protein>
    <recommendedName>
        <fullName evidence="2">DUF4912 domain-containing protein</fullName>
    </recommendedName>
</protein>
<proteinExistence type="predicted"/>
<name>A0A3B1DJA6_9ZZZZ</name>
<dbReference type="AlphaFoldDB" id="A0A3B1DJA6"/>
<dbReference type="Pfam" id="PF16258">
    <property type="entry name" value="DUF4912"/>
    <property type="match status" value="1"/>
</dbReference>
<gene>
    <name evidence="1" type="ORF">MNBD_NITROSPIRAE02-800</name>
</gene>
<evidence type="ECO:0008006" key="2">
    <source>
        <dbReference type="Google" id="ProtNLM"/>
    </source>
</evidence>
<organism evidence="1">
    <name type="scientific">hydrothermal vent metagenome</name>
    <dbReference type="NCBI Taxonomy" id="652676"/>
    <lineage>
        <taxon>unclassified sequences</taxon>
        <taxon>metagenomes</taxon>
        <taxon>ecological metagenomes</taxon>
    </lineage>
</organism>